<keyword evidence="3" id="KW-1185">Reference proteome</keyword>
<dbReference type="Proteomes" id="UP001434883">
    <property type="component" value="Unassembled WGS sequence"/>
</dbReference>
<dbReference type="InterPro" id="IPR050310">
    <property type="entry name" value="VPS10-sortilin"/>
</dbReference>
<dbReference type="Gene3D" id="2.60.40.10">
    <property type="entry name" value="Immunoglobulins"/>
    <property type="match status" value="1"/>
</dbReference>
<gene>
    <name evidence="2" type="ORF">XENOCAPTIV_023111</name>
</gene>
<evidence type="ECO:0000259" key="1">
    <source>
        <dbReference type="PROSITE" id="PS50093"/>
    </source>
</evidence>
<dbReference type="PROSITE" id="PS50093">
    <property type="entry name" value="PKD"/>
    <property type="match status" value="1"/>
</dbReference>
<dbReference type="InterPro" id="IPR035986">
    <property type="entry name" value="PKD_dom_sf"/>
</dbReference>
<organism evidence="2 3">
    <name type="scientific">Xenoophorus captivus</name>
    <dbReference type="NCBI Taxonomy" id="1517983"/>
    <lineage>
        <taxon>Eukaryota</taxon>
        <taxon>Metazoa</taxon>
        <taxon>Chordata</taxon>
        <taxon>Craniata</taxon>
        <taxon>Vertebrata</taxon>
        <taxon>Euteleostomi</taxon>
        <taxon>Actinopterygii</taxon>
        <taxon>Neopterygii</taxon>
        <taxon>Teleostei</taxon>
        <taxon>Neoteleostei</taxon>
        <taxon>Acanthomorphata</taxon>
        <taxon>Ovalentaria</taxon>
        <taxon>Atherinomorphae</taxon>
        <taxon>Cyprinodontiformes</taxon>
        <taxon>Goodeidae</taxon>
        <taxon>Xenoophorus</taxon>
    </lineage>
</organism>
<evidence type="ECO:0000313" key="3">
    <source>
        <dbReference type="Proteomes" id="UP001434883"/>
    </source>
</evidence>
<protein>
    <recommendedName>
        <fullName evidence="1">PKD domain-containing protein</fullName>
    </recommendedName>
</protein>
<dbReference type="PANTHER" id="PTHR12106">
    <property type="entry name" value="SORTILIN RELATED"/>
    <property type="match status" value="1"/>
</dbReference>
<evidence type="ECO:0000313" key="2">
    <source>
        <dbReference type="EMBL" id="MEQ2216831.1"/>
    </source>
</evidence>
<dbReference type="Pfam" id="PF00801">
    <property type="entry name" value="PKD"/>
    <property type="match status" value="1"/>
</dbReference>
<proteinExistence type="predicted"/>
<name>A0ABV0SAD2_9TELE</name>
<accession>A0ABV0SAD2</accession>
<dbReference type="SUPFAM" id="SSF49299">
    <property type="entry name" value="PKD domain"/>
    <property type="match status" value="2"/>
</dbReference>
<dbReference type="EMBL" id="JAHRIN010072450">
    <property type="protein sequence ID" value="MEQ2216831.1"/>
    <property type="molecule type" value="Genomic_DNA"/>
</dbReference>
<dbReference type="InterPro" id="IPR013783">
    <property type="entry name" value="Ig-like_fold"/>
</dbReference>
<feature type="domain" description="PKD" evidence="1">
    <location>
        <begin position="12"/>
        <end position="77"/>
    </location>
</feature>
<sequence length="257" mass="28903">MLCHPMYPQGESPSTSIQLDFGDGIKITYSNLSRTDDGIKHIYRMTGIYRVIATAENSLGSDSSTLFLHITSPVDRVYLSAPIVAIREKATNLTAVVWPSHTRTLTFFWWFENSSEPIITLDGSISHMFLREGKNRVTVQVASGSTVLEDSKVITVKEFFRSLLLSFSPALDEHNPDIPEWREDISRVVRRALSQISGVPENQLMVSLYPGLPTTAELFILPDEQMSSEHKKRSEDALDTVRAMIFGNAFILTFVFL</sequence>
<reference evidence="2 3" key="1">
    <citation type="submission" date="2021-06" db="EMBL/GenBank/DDBJ databases">
        <authorList>
            <person name="Palmer J.M."/>
        </authorList>
    </citation>
    <scope>NUCLEOTIDE SEQUENCE [LARGE SCALE GENOMIC DNA]</scope>
    <source>
        <strain evidence="2 3">XC_2019</strain>
        <tissue evidence="2">Muscle</tissue>
    </source>
</reference>
<dbReference type="PANTHER" id="PTHR12106:SF10">
    <property type="entry name" value="VPS10 DOMAIN-CONTAINING RECEPTOR SORCS3"/>
    <property type="match status" value="1"/>
</dbReference>
<comment type="caution">
    <text evidence="2">The sequence shown here is derived from an EMBL/GenBank/DDBJ whole genome shotgun (WGS) entry which is preliminary data.</text>
</comment>
<dbReference type="InterPro" id="IPR000601">
    <property type="entry name" value="PKD_dom"/>
</dbReference>